<protein>
    <recommendedName>
        <fullName evidence="5 18">NADH-ubiquinone oxidoreductase chain 2</fullName>
        <ecNumber evidence="4 18">7.1.1.2</ecNumber>
    </recommendedName>
</protein>
<feature type="transmembrane region" description="Helical" evidence="18">
    <location>
        <begin position="265"/>
        <end position="286"/>
    </location>
</feature>
<keyword evidence="7 18" id="KW-0679">Respiratory chain</keyword>
<evidence type="ECO:0000256" key="2">
    <source>
        <dbReference type="ARBA" id="ARBA00004448"/>
    </source>
</evidence>
<evidence type="ECO:0000313" key="20">
    <source>
        <dbReference type="EMBL" id="APU89567.1"/>
    </source>
</evidence>
<comment type="subcellular location">
    <subcellularLocation>
        <location evidence="2 18">Mitochondrion inner membrane</location>
        <topology evidence="2 18">Multi-pass membrane protein</topology>
    </subcellularLocation>
</comment>
<evidence type="ECO:0000256" key="3">
    <source>
        <dbReference type="ARBA" id="ARBA00007012"/>
    </source>
</evidence>
<evidence type="ECO:0000256" key="8">
    <source>
        <dbReference type="ARBA" id="ARBA00022692"/>
    </source>
</evidence>
<evidence type="ECO:0000256" key="11">
    <source>
        <dbReference type="ARBA" id="ARBA00022982"/>
    </source>
</evidence>
<feature type="domain" description="NADH:quinone oxidoreductase/Mrp antiporter transmembrane" evidence="19">
    <location>
        <begin position="83"/>
        <end position="281"/>
    </location>
</feature>
<keyword evidence="10 18" id="KW-1278">Translocase</keyword>
<evidence type="ECO:0000256" key="18">
    <source>
        <dbReference type="RuleBase" id="RU003403"/>
    </source>
</evidence>
<comment type="function">
    <text evidence="1">Core subunit of the mitochondrial membrane respiratory chain NADH dehydrogenase (Complex I) that is believed to belong to the minimal assembly required for catalysis. Complex I functions in the transfer of electrons from NADH to the respiratory chain. The immediate electron acceptor for the enzyme is believed to be ubiquinone.</text>
</comment>
<feature type="transmembrane region" description="Helical" evidence="18">
    <location>
        <begin position="142"/>
        <end position="164"/>
    </location>
</feature>
<organism evidence="20">
    <name type="scientific">Armadillidium album</name>
    <dbReference type="NCBI Taxonomy" id="96802"/>
    <lineage>
        <taxon>Eukaryota</taxon>
        <taxon>Metazoa</taxon>
        <taxon>Ecdysozoa</taxon>
        <taxon>Arthropoda</taxon>
        <taxon>Crustacea</taxon>
        <taxon>Multicrustacea</taxon>
        <taxon>Malacostraca</taxon>
        <taxon>Eumalacostraca</taxon>
        <taxon>Peracarida</taxon>
        <taxon>Isopoda</taxon>
        <taxon>Oniscidea</taxon>
        <taxon>Crinocheta</taxon>
        <taxon>Armadillidiidae</taxon>
        <taxon>Armadillidium</taxon>
    </lineage>
</organism>
<dbReference type="PANTHER" id="PTHR46552:SF1">
    <property type="entry name" value="NADH-UBIQUINONE OXIDOREDUCTASE CHAIN 2"/>
    <property type="match status" value="1"/>
</dbReference>
<dbReference type="PANTHER" id="PTHR46552">
    <property type="entry name" value="NADH-UBIQUINONE OXIDOREDUCTASE CHAIN 2"/>
    <property type="match status" value="1"/>
</dbReference>
<evidence type="ECO:0000256" key="17">
    <source>
        <dbReference type="ARBA" id="ARBA00049551"/>
    </source>
</evidence>
<evidence type="ECO:0000256" key="16">
    <source>
        <dbReference type="ARBA" id="ARBA00023136"/>
    </source>
</evidence>
<evidence type="ECO:0000256" key="1">
    <source>
        <dbReference type="ARBA" id="ARBA00003257"/>
    </source>
</evidence>
<dbReference type="EMBL" id="KX289585">
    <property type="protein sequence ID" value="APU89567.1"/>
    <property type="molecule type" value="Genomic_DNA"/>
</dbReference>
<dbReference type="InterPro" id="IPR050175">
    <property type="entry name" value="Complex_I_Subunit_2"/>
</dbReference>
<evidence type="ECO:0000256" key="14">
    <source>
        <dbReference type="ARBA" id="ARBA00023075"/>
    </source>
</evidence>
<feature type="transmembrane region" description="Helical" evidence="18">
    <location>
        <begin position="307"/>
        <end position="329"/>
    </location>
</feature>
<keyword evidence="11 18" id="KW-0249">Electron transport</keyword>
<gene>
    <name evidence="20" type="primary">nad2</name>
</gene>
<dbReference type="GO" id="GO:0008137">
    <property type="term" value="F:NADH dehydrogenase (ubiquinone) activity"/>
    <property type="evidence" value="ECO:0007669"/>
    <property type="project" value="UniProtKB-EC"/>
</dbReference>
<feature type="transmembrane region" description="Helical" evidence="18">
    <location>
        <begin position="83"/>
        <end position="106"/>
    </location>
</feature>
<dbReference type="AlphaFoldDB" id="A0A1P8DKI7"/>
<evidence type="ECO:0000256" key="12">
    <source>
        <dbReference type="ARBA" id="ARBA00022989"/>
    </source>
</evidence>
<keyword evidence="12 18" id="KW-1133">Transmembrane helix</keyword>
<evidence type="ECO:0000256" key="9">
    <source>
        <dbReference type="ARBA" id="ARBA00022792"/>
    </source>
</evidence>
<evidence type="ECO:0000256" key="6">
    <source>
        <dbReference type="ARBA" id="ARBA00022448"/>
    </source>
</evidence>
<keyword evidence="16 18" id="KW-0472">Membrane</keyword>
<dbReference type="InterPro" id="IPR003917">
    <property type="entry name" value="NADH_UbQ_OxRdtase_chain2"/>
</dbReference>
<reference evidence="20" key="1">
    <citation type="submission" date="2016-05" db="EMBL/GenBank/DDBJ databases">
        <title>Smart mitochondrial genome of Oniscidea (terrestrial crustacea).</title>
        <authorList>
            <person name="Marcade I."/>
            <person name="Quevarec L."/>
            <person name="Badawi M."/>
            <person name="Delaunay C."/>
            <person name="Lesobre J."/>
        </authorList>
    </citation>
    <scope>NUCLEOTIDE SEQUENCE</scope>
</reference>
<dbReference type="InterPro" id="IPR001750">
    <property type="entry name" value="ND/Mrp_TM"/>
</dbReference>
<feature type="transmembrane region" description="Helical" evidence="18">
    <location>
        <begin position="171"/>
        <end position="189"/>
    </location>
</feature>
<feature type="transmembrane region" description="Helical" evidence="18">
    <location>
        <begin position="195"/>
        <end position="218"/>
    </location>
</feature>
<comment type="function">
    <text evidence="18">Core subunit of the mitochondrial membrane respiratory chain NADH dehydrogenase (Complex I) which catalyzes electron transfer from NADH through the respiratory chain, using ubiquinone as an electron acceptor. Essential for the catalytic activity and assembly of complex I.</text>
</comment>
<dbReference type="Pfam" id="PF00361">
    <property type="entry name" value="Proton_antipo_M"/>
    <property type="match status" value="2"/>
</dbReference>
<keyword evidence="8 18" id="KW-0812">Transmembrane</keyword>
<evidence type="ECO:0000256" key="15">
    <source>
        <dbReference type="ARBA" id="ARBA00023128"/>
    </source>
</evidence>
<evidence type="ECO:0000256" key="10">
    <source>
        <dbReference type="ARBA" id="ARBA00022967"/>
    </source>
</evidence>
<evidence type="ECO:0000256" key="7">
    <source>
        <dbReference type="ARBA" id="ARBA00022660"/>
    </source>
</evidence>
<proteinExistence type="inferred from homology"/>
<feature type="transmembrane region" description="Helical" evidence="18">
    <location>
        <begin position="58"/>
        <end position="77"/>
    </location>
</feature>
<comment type="similarity">
    <text evidence="3 18">Belongs to the complex I subunit 2 family.</text>
</comment>
<keyword evidence="14 18" id="KW-0830">Ubiquinone</keyword>
<feature type="transmembrane region" description="Helical" evidence="18">
    <location>
        <begin position="230"/>
        <end position="253"/>
    </location>
</feature>
<dbReference type="GO" id="GO:0005743">
    <property type="term" value="C:mitochondrial inner membrane"/>
    <property type="evidence" value="ECO:0007669"/>
    <property type="project" value="UniProtKB-SubCell"/>
</dbReference>
<evidence type="ECO:0000259" key="19">
    <source>
        <dbReference type="Pfam" id="PF00361"/>
    </source>
</evidence>
<geneLocation type="mitochondrion" evidence="20"/>
<evidence type="ECO:0000256" key="5">
    <source>
        <dbReference type="ARBA" id="ARBA00021008"/>
    </source>
</evidence>
<comment type="catalytic activity">
    <reaction evidence="17 18">
        <text>a ubiquinone + NADH + 5 H(+)(in) = a ubiquinol + NAD(+) + 4 H(+)(out)</text>
        <dbReference type="Rhea" id="RHEA:29091"/>
        <dbReference type="Rhea" id="RHEA-COMP:9565"/>
        <dbReference type="Rhea" id="RHEA-COMP:9566"/>
        <dbReference type="ChEBI" id="CHEBI:15378"/>
        <dbReference type="ChEBI" id="CHEBI:16389"/>
        <dbReference type="ChEBI" id="CHEBI:17976"/>
        <dbReference type="ChEBI" id="CHEBI:57540"/>
        <dbReference type="ChEBI" id="CHEBI:57945"/>
        <dbReference type="EC" id="7.1.1.2"/>
    </reaction>
</comment>
<keyword evidence="6" id="KW-0813">Transport</keyword>
<sequence>MNFLGMNRVSIKLSMLLGVWVSIHSDSWFGVWIGLELNLLCFIPFLTQSKETYSEPGVKYFLIQACASFLLLMSGVSMLNYSLFMNVFISCALLLKLGAAPYYFWYLSVGEGVTWFQFLGLSTIQKIAPLVLLFFSEVNLKISGWLISLSIILSGFVGGVGGVNELSFRKLLVYSSINHLGWIMVPLLVLNEFWLIYFLVYCLLISMVVIILLVFGLYHMNQLFNISISFVSKITLAVSLLSLGGLPPLLGFFPKLVIIEFCSGGLMHLIMYAMIISSVMTLFYYMRVLMSSVMLNFDNMKFLMSKMEILSCSFMMVVSMLGGLVYYLVFKSFLQ</sequence>
<dbReference type="PRINTS" id="PR01436">
    <property type="entry name" value="NADHDHGNASE2"/>
</dbReference>
<evidence type="ECO:0000256" key="13">
    <source>
        <dbReference type="ARBA" id="ARBA00023027"/>
    </source>
</evidence>
<keyword evidence="15 18" id="KW-0496">Mitochondrion</keyword>
<dbReference type="GO" id="GO:0006120">
    <property type="term" value="P:mitochondrial electron transport, NADH to ubiquinone"/>
    <property type="evidence" value="ECO:0007669"/>
    <property type="project" value="InterPro"/>
</dbReference>
<evidence type="ECO:0000256" key="4">
    <source>
        <dbReference type="ARBA" id="ARBA00012944"/>
    </source>
</evidence>
<dbReference type="EC" id="7.1.1.2" evidence="4 18"/>
<accession>A0A1P8DKI7</accession>
<keyword evidence="13 18" id="KW-0520">NAD</keyword>
<feature type="domain" description="NADH:quinone oxidoreductase/Mrp antiporter transmembrane" evidence="19">
    <location>
        <begin position="25"/>
        <end position="81"/>
    </location>
</feature>
<name>A0A1P8DKI7_9CRUS</name>
<keyword evidence="9 18" id="KW-0999">Mitochondrion inner membrane</keyword>